<name>A0A482U2B0_9PSED</name>
<organism evidence="1 2">
    <name type="scientific">Pseudomonas songnenensis</name>
    <dbReference type="NCBI Taxonomy" id="1176259"/>
    <lineage>
        <taxon>Bacteria</taxon>
        <taxon>Pseudomonadati</taxon>
        <taxon>Pseudomonadota</taxon>
        <taxon>Gammaproteobacteria</taxon>
        <taxon>Pseudomonadales</taxon>
        <taxon>Pseudomonadaceae</taxon>
        <taxon>Pseudomonas</taxon>
    </lineage>
</organism>
<dbReference type="OrthoDB" id="1423783at2"/>
<accession>A0A482U2B0</accession>
<evidence type="ECO:0000313" key="2">
    <source>
        <dbReference type="Proteomes" id="UP000282800"/>
    </source>
</evidence>
<dbReference type="AlphaFoldDB" id="A0A482U2B0"/>
<reference evidence="1 2" key="1">
    <citation type="submission" date="2019-01" db="EMBL/GenBank/DDBJ databases">
        <title>High-quality draft genome of. Pseudomonas songnenensis str. L103, a full-fledged denitrifier isolated from 100 meters deep aquifer in a heavily nitrogen fertilized agricultural area.</title>
        <authorList>
            <person name="Liu M."/>
            <person name="Liu B."/>
        </authorList>
    </citation>
    <scope>NUCLEOTIDE SEQUENCE [LARGE SCALE GENOMIC DNA]</scope>
    <source>
        <strain evidence="1 2">L103</strain>
    </source>
</reference>
<protein>
    <submittedName>
        <fullName evidence="1">Uncharacterized protein</fullName>
    </submittedName>
</protein>
<dbReference type="Proteomes" id="UP000282800">
    <property type="component" value="Unassembled WGS sequence"/>
</dbReference>
<gene>
    <name evidence="1" type="ORF">EJA06_018850</name>
</gene>
<dbReference type="EMBL" id="RWYU02000008">
    <property type="protein sequence ID" value="RYJ60766.1"/>
    <property type="molecule type" value="Genomic_DNA"/>
</dbReference>
<comment type="caution">
    <text evidence="1">The sequence shown here is derived from an EMBL/GenBank/DDBJ whole genome shotgun (WGS) entry which is preliminary data.</text>
</comment>
<proteinExistence type="predicted"/>
<dbReference type="RefSeq" id="WP_126190346.1">
    <property type="nucleotide sequence ID" value="NZ_RWYU02000008.1"/>
</dbReference>
<evidence type="ECO:0000313" key="1">
    <source>
        <dbReference type="EMBL" id="RYJ60766.1"/>
    </source>
</evidence>
<sequence length="178" mass="20913">MYEINNLIALEKELRKTMRTEYVNFFSAHDYTKESKLVTSREVRSLDDADAIYYGTGLYVIMSDYRLEVNKCSMTIDGLKAIYRGHCYTVKNRLKSHLFNDNYRSYLSEKEVRYDVCMKLDDKNGINICDEPYSDYRWMVVTHKMKGSSKIMREQAEIAFDEVFGRPLGSREAGRLDV</sequence>